<protein>
    <submittedName>
        <fullName evidence="2">Protein tyrosine phosphatase</fullName>
    </submittedName>
</protein>
<evidence type="ECO:0000313" key="1">
    <source>
        <dbReference type="Proteomes" id="UP000887576"/>
    </source>
</evidence>
<organism evidence="1 2">
    <name type="scientific">Panagrolaimus sp. JU765</name>
    <dbReference type="NCBI Taxonomy" id="591449"/>
    <lineage>
        <taxon>Eukaryota</taxon>
        <taxon>Metazoa</taxon>
        <taxon>Ecdysozoa</taxon>
        <taxon>Nematoda</taxon>
        <taxon>Chromadorea</taxon>
        <taxon>Rhabditida</taxon>
        <taxon>Tylenchina</taxon>
        <taxon>Panagrolaimomorpha</taxon>
        <taxon>Panagrolaimoidea</taxon>
        <taxon>Panagrolaimidae</taxon>
        <taxon>Panagrolaimus</taxon>
    </lineage>
</organism>
<accession>A0AC34Q109</accession>
<dbReference type="WBParaSite" id="JU765_v2.g11950.t3">
    <property type="protein sequence ID" value="JU765_v2.g11950.t3"/>
    <property type="gene ID" value="JU765_v2.g11950"/>
</dbReference>
<name>A0AC34Q109_9BILA</name>
<sequence length="464" mass="53980">MVNARPNLIDSVDQYIFIYDVLAEAVLCNIQPIAMHELKERSSMYRAKKDREKMELQDSHENKLLMMLTPMLKIGDCAGGHRMENRSKNRDVMVVPPDHARPYLQTLHGESKDYTYINAVEVDGFTRKSEYIVTEWPKQQTIDSFWTLIFDHSAHTVINLTNDPKSKVYPHFIHTKGKQNYGPFVVEVLNYQHAHTVINLTNDPKSKVYPHFIHTKGKQNYGPFVVEVLNYQQYPAMTSTMVKIQKRRADKEINQLLQYTRSRDARRELSEQVEKLTFMISEIMATGATQQQIEAEVRICCIIQVRMWPMENKVPLSTSGLIELIKMSRAWRKRAPDRPETKPTIVMSHNGYSRCGIFIAANVCVDQMDMDHEVDVFHVVKMIRINRPQLIDMKDEYKYLYDLMLHWYMTNPEYRVNEVESSPSRESSEEPQEPIGNGTLVTNRPSIKSTKSISPVRSNQVYLS</sequence>
<dbReference type="Proteomes" id="UP000887576">
    <property type="component" value="Unplaced"/>
</dbReference>
<reference evidence="2" key="1">
    <citation type="submission" date="2022-11" db="UniProtKB">
        <authorList>
            <consortium name="WormBaseParasite"/>
        </authorList>
    </citation>
    <scope>IDENTIFICATION</scope>
</reference>
<proteinExistence type="predicted"/>
<evidence type="ECO:0000313" key="2">
    <source>
        <dbReference type="WBParaSite" id="JU765_v2.g11950.t3"/>
    </source>
</evidence>